<accession>A0ABU1H1T6</accession>
<evidence type="ECO:0000313" key="3">
    <source>
        <dbReference type="EMBL" id="MDR5898282.1"/>
    </source>
</evidence>
<dbReference type="Pfam" id="PF11740">
    <property type="entry name" value="KfrA_N"/>
    <property type="match status" value="1"/>
</dbReference>
<dbReference type="Proteomes" id="UP001254564">
    <property type="component" value="Unassembled WGS sequence"/>
</dbReference>
<dbReference type="GO" id="GO:0003677">
    <property type="term" value="F:DNA binding"/>
    <property type="evidence" value="ECO:0007669"/>
    <property type="project" value="UniProtKB-KW"/>
</dbReference>
<gene>
    <name evidence="3" type="ORF">QC823_04670</name>
</gene>
<comment type="caution">
    <text evidence="3">The sequence shown here is derived from an EMBL/GenBank/DDBJ whole genome shotgun (WGS) entry which is preliminary data.</text>
</comment>
<reference evidence="3 4" key="1">
    <citation type="submission" date="2023-04" db="EMBL/GenBank/DDBJ databases">
        <title>A long-awaited taxogenomic arrangement of the family Halomonadaceae.</title>
        <authorList>
            <person name="De La Haba R."/>
            <person name="Chuvochina M."/>
            <person name="Wittouck S."/>
            <person name="Arahal D.R."/>
            <person name="Sanchez-Porro C."/>
            <person name="Hugenholtz P."/>
            <person name="Ventosa A."/>
        </authorList>
    </citation>
    <scope>NUCLEOTIDE SEQUENCE [LARGE SCALE GENOMIC DNA]</scope>
    <source>
        <strain evidence="3 4">DSM 21020</strain>
    </source>
</reference>
<evidence type="ECO:0000256" key="1">
    <source>
        <dbReference type="SAM" id="MobiDB-lite"/>
    </source>
</evidence>
<feature type="region of interest" description="Disordered" evidence="1">
    <location>
        <begin position="245"/>
        <end position="292"/>
    </location>
</feature>
<feature type="domain" description="KfrA N-terminal DNA-binding" evidence="2">
    <location>
        <begin position="8"/>
        <end position="118"/>
    </location>
</feature>
<keyword evidence="4" id="KW-1185">Reference proteome</keyword>
<dbReference type="InterPro" id="IPR021104">
    <property type="entry name" value="KfrA_DNA-bd_N"/>
</dbReference>
<keyword evidence="3" id="KW-0238">DNA-binding</keyword>
<feature type="compositionally biased region" description="Basic and acidic residues" evidence="1">
    <location>
        <begin position="278"/>
        <end position="292"/>
    </location>
</feature>
<name>A0ABU1H1T6_9GAMM</name>
<feature type="region of interest" description="Disordered" evidence="1">
    <location>
        <begin position="330"/>
        <end position="352"/>
    </location>
</feature>
<dbReference type="EMBL" id="JARWAN010000005">
    <property type="protein sequence ID" value="MDR5898282.1"/>
    <property type="molecule type" value="Genomic_DNA"/>
</dbReference>
<dbReference type="RefSeq" id="WP_309655194.1">
    <property type="nucleotide sequence ID" value="NZ_JARWAN010000005.1"/>
</dbReference>
<evidence type="ECO:0000313" key="4">
    <source>
        <dbReference type="Proteomes" id="UP001254564"/>
    </source>
</evidence>
<feature type="compositionally biased region" description="Basic and acidic residues" evidence="1">
    <location>
        <begin position="341"/>
        <end position="352"/>
    </location>
</feature>
<organism evidence="3 4">
    <name type="scientific">Vreelandella vilamensis</name>
    <dbReference type="NCBI Taxonomy" id="531309"/>
    <lineage>
        <taxon>Bacteria</taxon>
        <taxon>Pseudomonadati</taxon>
        <taxon>Pseudomonadota</taxon>
        <taxon>Gammaproteobacteria</taxon>
        <taxon>Oceanospirillales</taxon>
        <taxon>Halomonadaceae</taxon>
        <taxon>Vreelandella</taxon>
    </lineage>
</organism>
<proteinExistence type="predicted"/>
<feature type="compositionally biased region" description="Basic and acidic residues" evidence="1">
    <location>
        <begin position="245"/>
        <end position="271"/>
    </location>
</feature>
<protein>
    <submittedName>
        <fullName evidence="3">DNA-binding protein</fullName>
    </submittedName>
</protein>
<evidence type="ECO:0000259" key="2">
    <source>
        <dbReference type="Pfam" id="PF11740"/>
    </source>
</evidence>
<sequence length="352" mass="40679">MARNGIQYSDVQHAIDQLISRGDTPSVQRIREVLGTGSFTTISEHFRHWRSERAQNRDIPPPKGVPEVIVTLASDMWQQAQEVANEGLAHYREEADRKVADAQTQAKDAQTHAANAAQRESALAEHLRHIEARLESLSGDLAEATTQCARWKAENEHHEQQLKAANSQLEALAQQRNEQEEQSRITLVQQRQAWEEKLVQEQQRNEATEGKLMGLLDSVRQEYAEEEKALNKRLQQLEKRLEALGDSVKDEQKTRHQAETRQKAAEQRLAQEKQTTQQHEEETKRLQSELDSVRQTLNKTQREHETLTKRQSEQWQNELWQSVQALQRQVSSLPDSLRAQVRREDKNENAPR</sequence>